<protein>
    <recommendedName>
        <fullName evidence="4">XRE family transcriptional regulator</fullName>
    </recommendedName>
</protein>
<evidence type="ECO:0000256" key="1">
    <source>
        <dbReference type="SAM" id="Coils"/>
    </source>
</evidence>
<gene>
    <name evidence="2" type="ORF">QPM17_22710</name>
</gene>
<reference evidence="2 3" key="1">
    <citation type="submission" date="2023-06" db="EMBL/GenBank/DDBJ databases">
        <title>Marinobacter azerbaijanicus a moderately halophilic, isolated from Urmia Lake in Azerbaijan region of Iran.</title>
        <authorList>
            <person name="Sanchez-Porro C."/>
            <person name="Aghdam E.M."/>
            <person name="Saheb S.M."/>
            <person name="Tarhriz V."/>
            <person name="Kazemi E."/>
            <person name="Ammozegar M.A."/>
            <person name="Ventosa A."/>
            <person name="Hejazi M.S."/>
        </authorList>
    </citation>
    <scope>NUCLEOTIDE SEQUENCE [LARGE SCALE GENOMIC DNA]</scope>
    <source>
        <strain evidence="2 3">TBZ242</strain>
    </source>
</reference>
<evidence type="ECO:0008006" key="4">
    <source>
        <dbReference type="Google" id="ProtNLM"/>
    </source>
</evidence>
<feature type="coiled-coil region" evidence="1">
    <location>
        <begin position="110"/>
        <end position="137"/>
    </location>
</feature>
<evidence type="ECO:0000313" key="2">
    <source>
        <dbReference type="EMBL" id="MDL0433956.1"/>
    </source>
</evidence>
<keyword evidence="3" id="KW-1185">Reference proteome</keyword>
<evidence type="ECO:0000313" key="3">
    <source>
        <dbReference type="Proteomes" id="UP001227964"/>
    </source>
</evidence>
<name>A0ABT7III1_9GAMM</name>
<dbReference type="EMBL" id="JASSVS010000028">
    <property type="protein sequence ID" value="MDL0433956.1"/>
    <property type="molecule type" value="Genomic_DNA"/>
</dbReference>
<sequence>MKKPSKNSYRFYPDRKTFRLEYGPHVRFLPAALVAELTGVSLQTVYKWIAGTHPMDARTRQVLYTRALGLLPCPRWSDWHIDETGRLTAPNGWSFYPDELMGLSYLKQHNGDLQADVARLTVENRQLREALDYAQAKRWPSNVVPLPVAHQHGHKKPG</sequence>
<keyword evidence="1" id="KW-0175">Coiled coil</keyword>
<dbReference type="Proteomes" id="UP001227964">
    <property type="component" value="Unassembled WGS sequence"/>
</dbReference>
<comment type="caution">
    <text evidence="2">The sequence shown here is derived from an EMBL/GenBank/DDBJ whole genome shotgun (WGS) entry which is preliminary data.</text>
</comment>
<dbReference type="RefSeq" id="WP_285394029.1">
    <property type="nucleotide sequence ID" value="NZ_JASSVS010000028.1"/>
</dbReference>
<accession>A0ABT7III1</accession>
<organism evidence="2 3">
    <name type="scientific">Marinobacter azerbaijanicus</name>
    <dbReference type="NCBI Taxonomy" id="3050455"/>
    <lineage>
        <taxon>Bacteria</taxon>
        <taxon>Pseudomonadati</taxon>
        <taxon>Pseudomonadota</taxon>
        <taxon>Gammaproteobacteria</taxon>
        <taxon>Pseudomonadales</taxon>
        <taxon>Marinobacteraceae</taxon>
        <taxon>Marinobacter</taxon>
    </lineage>
</organism>
<proteinExistence type="predicted"/>